<dbReference type="EMBL" id="SWJQ01002030">
    <property type="protein sequence ID" value="TRZ07002.1"/>
    <property type="molecule type" value="Genomic_DNA"/>
</dbReference>
<organism evidence="3 4">
    <name type="scientific">Zosterops borbonicus</name>
    <dbReference type="NCBI Taxonomy" id="364589"/>
    <lineage>
        <taxon>Eukaryota</taxon>
        <taxon>Metazoa</taxon>
        <taxon>Chordata</taxon>
        <taxon>Craniata</taxon>
        <taxon>Vertebrata</taxon>
        <taxon>Euteleostomi</taxon>
        <taxon>Archelosauria</taxon>
        <taxon>Archosauria</taxon>
        <taxon>Dinosauria</taxon>
        <taxon>Saurischia</taxon>
        <taxon>Theropoda</taxon>
        <taxon>Coelurosauria</taxon>
        <taxon>Aves</taxon>
        <taxon>Neognathae</taxon>
        <taxon>Neoaves</taxon>
        <taxon>Telluraves</taxon>
        <taxon>Australaves</taxon>
        <taxon>Passeriformes</taxon>
        <taxon>Sylvioidea</taxon>
        <taxon>Zosteropidae</taxon>
        <taxon>Zosterops</taxon>
    </lineage>
</organism>
<accession>A0A8K1D8D0</accession>
<dbReference type="AlphaFoldDB" id="A0A8K1D8D0"/>
<feature type="domain" description="Reverse transcriptase" evidence="2">
    <location>
        <begin position="2"/>
        <end position="66"/>
    </location>
</feature>
<dbReference type="Pfam" id="PF00078">
    <property type="entry name" value="RVT_1"/>
    <property type="match status" value="1"/>
</dbReference>
<feature type="compositionally biased region" description="Pro residues" evidence="1">
    <location>
        <begin position="187"/>
        <end position="196"/>
    </location>
</feature>
<reference evidence="3" key="1">
    <citation type="submission" date="2019-04" db="EMBL/GenBank/DDBJ databases">
        <title>Genome assembly of Zosterops borbonicus 15179.</title>
        <authorList>
            <person name="Leroy T."/>
            <person name="Anselmetti Y."/>
            <person name="Tilak M.-K."/>
            <person name="Nabholz B."/>
        </authorList>
    </citation>
    <scope>NUCLEOTIDE SEQUENCE</scope>
    <source>
        <strain evidence="3">HGM_15179</strain>
        <tissue evidence="3">Muscle</tissue>
    </source>
</reference>
<evidence type="ECO:0000313" key="4">
    <source>
        <dbReference type="Proteomes" id="UP000796761"/>
    </source>
</evidence>
<name>A0A8K1D8D0_9PASS</name>
<proteinExistence type="predicted"/>
<dbReference type="PANTHER" id="PTHR33332">
    <property type="entry name" value="REVERSE TRANSCRIPTASE DOMAIN-CONTAINING PROTEIN"/>
    <property type="match status" value="1"/>
</dbReference>
<dbReference type="InterPro" id="IPR000477">
    <property type="entry name" value="RT_dom"/>
</dbReference>
<evidence type="ECO:0000259" key="2">
    <source>
        <dbReference type="Pfam" id="PF00078"/>
    </source>
</evidence>
<dbReference type="Proteomes" id="UP000796761">
    <property type="component" value="Unassembled WGS sequence"/>
</dbReference>
<protein>
    <recommendedName>
        <fullName evidence="2">Reverse transcriptase domain-containing protein</fullName>
    </recommendedName>
</protein>
<dbReference type="OrthoDB" id="416454at2759"/>
<feature type="region of interest" description="Disordered" evidence="1">
    <location>
        <begin position="120"/>
        <end position="227"/>
    </location>
</feature>
<feature type="non-terminal residue" evidence="3">
    <location>
        <position position="1"/>
    </location>
</feature>
<gene>
    <name evidence="3" type="ORF">HGM15179_020105</name>
</gene>
<comment type="caution">
    <text evidence="3">The sequence shown here is derived from an EMBL/GenBank/DDBJ whole genome shotgun (WGS) entry which is preliminary data.</text>
</comment>
<evidence type="ECO:0000313" key="3">
    <source>
        <dbReference type="EMBL" id="TRZ07002.1"/>
    </source>
</evidence>
<sequence length="227" mass="24936">VKNWLDGQAQRVVVNGAASSWQPVTSGIPQGSVLEPVLFNISVDDMDEGIESFISKFADDTKLGACVYLLEDRSEELSELIATWKRLEKVLRKLQPSSFKVSEDGSSLIRLDAREDGGVIPPVPALRRRVEQPTPLPRKCSSMAGSLPVLSTPAEVGTESEKQTTPPPTSHWRWSVGEFGASKSPAGPAPSAPLSPEPQKRRWKFRVCESRTGLAPQSPVPQKKRWR</sequence>
<evidence type="ECO:0000256" key="1">
    <source>
        <dbReference type="SAM" id="MobiDB-lite"/>
    </source>
</evidence>
<keyword evidence="4" id="KW-1185">Reference proteome</keyword>